<dbReference type="PANTHER" id="PTHR21152">
    <property type="entry name" value="AMINOTRANSFERASE CLASS V"/>
    <property type="match status" value="1"/>
</dbReference>
<dbReference type="Pfam" id="PF12804">
    <property type="entry name" value="NTP_transf_3"/>
    <property type="match status" value="1"/>
</dbReference>
<dbReference type="EMBL" id="CP042295">
    <property type="protein sequence ID" value="QDY86822.1"/>
    <property type="molecule type" value="Genomic_DNA"/>
</dbReference>
<dbReference type="Proteomes" id="UP000318927">
    <property type="component" value="Chromosome"/>
</dbReference>
<dbReference type="Gene3D" id="3.90.1150.10">
    <property type="entry name" value="Aspartate Aminotransferase, domain 1"/>
    <property type="match status" value="1"/>
</dbReference>
<reference evidence="5 6" key="1">
    <citation type="journal article" date="2019" name="Microbiol. Resour. Announc.">
        <title>Complete Genome Sequences of Three Mycoplasma anserisalpingitis (Mycoplasma sp. 1220) Strains.</title>
        <authorList>
            <person name="Grozner D."/>
            <person name="Forro B."/>
            <person name="Kovacs A.B."/>
            <person name="Marton S."/>
            <person name="Banyai K."/>
            <person name="Kreizinger Z."/>
            <person name="Sulyok K.M."/>
            <person name="Gyuranecz M."/>
        </authorList>
    </citation>
    <scope>NUCLEOTIDE SEQUENCE [LARGE SCALE GENOMIC DNA]</scope>
    <source>
        <strain evidence="5 6">ATCC:BAA-2147</strain>
    </source>
</reference>
<dbReference type="InterPro" id="IPR015421">
    <property type="entry name" value="PyrdxlP-dep_Trfase_major"/>
</dbReference>
<keyword evidence="6" id="KW-1185">Reference proteome</keyword>
<dbReference type="RefSeq" id="WP_146368422.1">
    <property type="nucleotide sequence ID" value="NZ_CP042295.1"/>
</dbReference>
<protein>
    <submittedName>
        <fullName evidence="5">Aminotransferase class V-fold PLP-dependent enzyme</fullName>
    </submittedName>
</protein>
<proteinExistence type="predicted"/>
<name>A0A5B8J6V6_9MOLU</name>
<dbReference type="OrthoDB" id="389074at2"/>
<dbReference type="GO" id="GO:0016779">
    <property type="term" value="F:nucleotidyltransferase activity"/>
    <property type="evidence" value="ECO:0007669"/>
    <property type="project" value="UniProtKB-ARBA"/>
</dbReference>
<evidence type="ECO:0000313" key="6">
    <source>
        <dbReference type="Proteomes" id="UP000318927"/>
    </source>
</evidence>
<keyword evidence="2" id="KW-0663">Pyridoxal phosphate</keyword>
<organism evidence="5 6">
    <name type="scientific">Mycoplasma anserisalpingitidis</name>
    <dbReference type="NCBI Taxonomy" id="519450"/>
    <lineage>
        <taxon>Bacteria</taxon>
        <taxon>Bacillati</taxon>
        <taxon>Mycoplasmatota</taxon>
        <taxon>Mollicutes</taxon>
        <taxon>Mycoplasmataceae</taxon>
        <taxon>Mycoplasma</taxon>
    </lineage>
</organism>
<evidence type="ECO:0000313" key="5">
    <source>
        <dbReference type="EMBL" id="QDY86822.1"/>
    </source>
</evidence>
<dbReference type="InterPro" id="IPR015424">
    <property type="entry name" value="PyrdxlP-dep_Trfase"/>
</dbReference>
<dbReference type="GO" id="GO:0008453">
    <property type="term" value="F:alanine-glyoxylate transaminase activity"/>
    <property type="evidence" value="ECO:0007669"/>
    <property type="project" value="TreeGrafter"/>
</dbReference>
<dbReference type="InterPro" id="IPR025877">
    <property type="entry name" value="MobA-like_NTP_Trfase"/>
</dbReference>
<dbReference type="InterPro" id="IPR000192">
    <property type="entry name" value="Aminotrans_V_dom"/>
</dbReference>
<dbReference type="GO" id="GO:0019265">
    <property type="term" value="P:glycine biosynthetic process, by transamination of glyoxylate"/>
    <property type="evidence" value="ECO:0007669"/>
    <property type="project" value="TreeGrafter"/>
</dbReference>
<keyword evidence="5" id="KW-0032">Aminotransferase</keyword>
<dbReference type="SUPFAM" id="SSF53448">
    <property type="entry name" value="Nucleotide-diphospho-sugar transferases"/>
    <property type="match status" value="1"/>
</dbReference>
<dbReference type="PANTHER" id="PTHR21152:SF40">
    <property type="entry name" value="ALANINE--GLYOXYLATE AMINOTRANSFERASE"/>
    <property type="match status" value="1"/>
</dbReference>
<evidence type="ECO:0000259" key="3">
    <source>
        <dbReference type="Pfam" id="PF00266"/>
    </source>
</evidence>
<evidence type="ECO:0000256" key="1">
    <source>
        <dbReference type="ARBA" id="ARBA00001933"/>
    </source>
</evidence>
<comment type="cofactor">
    <cofactor evidence="1">
        <name>pyridoxal 5'-phosphate</name>
        <dbReference type="ChEBI" id="CHEBI:597326"/>
    </cofactor>
</comment>
<dbReference type="Gene3D" id="3.90.550.10">
    <property type="entry name" value="Spore Coat Polysaccharide Biosynthesis Protein SpsA, Chain A"/>
    <property type="match status" value="1"/>
</dbReference>
<dbReference type="GO" id="GO:0004760">
    <property type="term" value="F:L-serine-pyruvate transaminase activity"/>
    <property type="evidence" value="ECO:0007669"/>
    <property type="project" value="TreeGrafter"/>
</dbReference>
<dbReference type="AlphaFoldDB" id="A0A5B8J6V6"/>
<evidence type="ECO:0000259" key="4">
    <source>
        <dbReference type="Pfam" id="PF12804"/>
    </source>
</evidence>
<dbReference type="KEGG" id="mans:FRW55_01435"/>
<dbReference type="InterPro" id="IPR015422">
    <property type="entry name" value="PyrdxlP-dep_Trfase_small"/>
</dbReference>
<dbReference type="SUPFAM" id="SSF53383">
    <property type="entry name" value="PLP-dependent transferases"/>
    <property type="match status" value="1"/>
</dbReference>
<feature type="domain" description="MobA-like NTP transferase" evidence="4">
    <location>
        <begin position="5"/>
        <end position="147"/>
    </location>
</feature>
<feature type="domain" description="Aminotransferase class V" evidence="3">
    <location>
        <begin position="267"/>
        <end position="557"/>
    </location>
</feature>
<dbReference type="Pfam" id="PF00266">
    <property type="entry name" value="Aminotran_5"/>
    <property type="match status" value="1"/>
</dbReference>
<accession>A0A5B8J6V6</accession>
<dbReference type="Gene3D" id="3.40.640.10">
    <property type="entry name" value="Type I PLP-dependent aspartate aminotransferase-like (Major domain)"/>
    <property type="match status" value="1"/>
</dbReference>
<gene>
    <name evidence="5" type="ORF">FRW55_01435</name>
</gene>
<sequence length="606" mass="70315">MIKNAIIFAAGKGSRLTTYTKHVPKPLIKILNKETHQDEALIERNIKFLHQSGIKEIYVVVGYLKKQFNYLAKKYGVTLIENNKFEYENNISSLAVSIEHWGDTLYIEGDIYLTKNIIPDLLKEIEESNYKSIYWGAEDEHINETCFILRNNLIVGQYAKNMIKGDLKWTGLGYVNKDFGDYMRSHFNDYYSIPENKQNYYEQFLWSLNQPVECHITSKNNFFEIDNFYDLISVDERYRTHDVVKLWTPGPTNIDQEISDLILKGIVHHRSNLAEFYITKLHDNLKQVFNTTKATPIIITASGTGVMESAVVNLIEAKDKVILISVGDFGDRFYEILKLYLEDEKNILFFRYPDYSTYNIDDFKHLIPEAKAVFVTHHETSTGVLNNISELGKLTKDTDTLLICDSVSSVLNEEFNFDEWGVDIAFASSAKGFSIYPGLSIVCISPKAEKVIEKCSTPRYYFDYRKYLKYYRESKQTPFTPAINLIVSMSESIDIMNNTSLQVINQKKWEVFNYLNDELEKLNFINKVPKHLRTCSMLCMEAPKGIDCERMRNFVSTNSNNYFELGRNEKRHSVIRVGISRLITIDDAKIVVKNIKKFIESEKNEK</sequence>
<keyword evidence="5" id="KW-0808">Transferase</keyword>
<evidence type="ECO:0000256" key="2">
    <source>
        <dbReference type="ARBA" id="ARBA00022898"/>
    </source>
</evidence>
<dbReference type="InterPro" id="IPR029044">
    <property type="entry name" value="Nucleotide-diphossugar_trans"/>
</dbReference>